<accession>A0A9N9EST6</accession>
<gene>
    <name evidence="1" type="ORF">FCALED_LOCUS12845</name>
</gene>
<dbReference type="EMBL" id="CAJVPQ010006744">
    <property type="protein sequence ID" value="CAG8688811.1"/>
    <property type="molecule type" value="Genomic_DNA"/>
</dbReference>
<proteinExistence type="predicted"/>
<keyword evidence="2" id="KW-1185">Reference proteome</keyword>
<comment type="caution">
    <text evidence="1">The sequence shown here is derived from an EMBL/GenBank/DDBJ whole genome shotgun (WGS) entry which is preliminary data.</text>
</comment>
<evidence type="ECO:0000313" key="1">
    <source>
        <dbReference type="EMBL" id="CAG8688811.1"/>
    </source>
</evidence>
<dbReference type="AlphaFoldDB" id="A0A9N9EST6"/>
<dbReference type="OrthoDB" id="2409700at2759"/>
<reference evidence="1" key="1">
    <citation type="submission" date="2021-06" db="EMBL/GenBank/DDBJ databases">
        <authorList>
            <person name="Kallberg Y."/>
            <person name="Tangrot J."/>
            <person name="Rosling A."/>
        </authorList>
    </citation>
    <scope>NUCLEOTIDE SEQUENCE</scope>
    <source>
        <strain evidence="1">UK204</strain>
    </source>
</reference>
<sequence length="261" mass="30323">MTNIISSLTGSYSFESTNNQLSIASNTTNITTSSLIGPFKNDLEVDKFNVLLERVGTWNASNAFKMPFFRTRVINKQIIDALIRSLFSNIQNTRASDRAALQTWVFGCYRDYNASMRRELRKLVPEFIRKYRLTKSKQPTMQQITGYITESNWIAFLKRHMDVTDNTLEMKRVRTKKMTQRIALRKHITINISSVIQREEYDNSESLEDLSDKSQHTNYETSLDFYDFVSNFSTASDTSSNDDQLMIIEEIERIIEPTQTI</sequence>
<feature type="non-terminal residue" evidence="1">
    <location>
        <position position="261"/>
    </location>
</feature>
<name>A0A9N9EST6_9GLOM</name>
<protein>
    <submittedName>
        <fullName evidence="1">6265_t:CDS:1</fullName>
    </submittedName>
</protein>
<evidence type="ECO:0000313" key="2">
    <source>
        <dbReference type="Proteomes" id="UP000789570"/>
    </source>
</evidence>
<organism evidence="1 2">
    <name type="scientific">Funneliformis caledonium</name>
    <dbReference type="NCBI Taxonomy" id="1117310"/>
    <lineage>
        <taxon>Eukaryota</taxon>
        <taxon>Fungi</taxon>
        <taxon>Fungi incertae sedis</taxon>
        <taxon>Mucoromycota</taxon>
        <taxon>Glomeromycotina</taxon>
        <taxon>Glomeromycetes</taxon>
        <taxon>Glomerales</taxon>
        <taxon>Glomeraceae</taxon>
        <taxon>Funneliformis</taxon>
    </lineage>
</organism>
<dbReference type="Proteomes" id="UP000789570">
    <property type="component" value="Unassembled WGS sequence"/>
</dbReference>